<gene>
    <name evidence="1" type="ORF">P7953_26</name>
</gene>
<keyword evidence="2" id="KW-1185">Reference proteome</keyword>
<sequence length="56" mass="6283">MVLAPNKTFPYACVCASNRALNLISLLPFALDKLYLGYPITFYQIIIYKSNKKAPA</sequence>
<dbReference type="EMBL" id="KY705279">
    <property type="protein sequence ID" value="ARU14306.1"/>
    <property type="molecule type" value="Genomic_DNA"/>
</dbReference>
<evidence type="ECO:0000313" key="1">
    <source>
        <dbReference type="EMBL" id="ARU14306.1"/>
    </source>
</evidence>
<accession>A0A286QS90</accession>
<proteinExistence type="predicted"/>
<dbReference type="Proteomes" id="UP000221140">
    <property type="component" value="Segment"/>
</dbReference>
<evidence type="ECO:0000313" key="2">
    <source>
        <dbReference type="Proteomes" id="UP000221140"/>
    </source>
</evidence>
<reference evidence="1 2" key="1">
    <citation type="journal article" date="2017" name="Front. Microbiol.">
        <title>Global Survey and Genome Exploration of Bacteriophages Infecting the Lactic Acid Bacterium Streptococcus thermophilus.</title>
        <authorList>
            <person name="McDonnell B."/>
            <person name="Mahony J."/>
            <person name="Hanemaaijer L."/>
            <person name="Neve H."/>
            <person name="Noben J.-P."/>
            <person name="Lugli G.A."/>
            <person name="Ventura M."/>
            <person name="Kouwen T.R."/>
            <person name="van Sinderen D."/>
        </authorList>
    </citation>
    <scope>NUCLEOTIDE SEQUENCE [LARGE SCALE GENOMIC DNA]</scope>
</reference>
<organism evidence="1 2">
    <name type="scientific">Streptococcus phage P7953</name>
    <dbReference type="NCBI Taxonomy" id="1971438"/>
    <lineage>
        <taxon>Viruses</taxon>
        <taxon>Duplodnaviria</taxon>
        <taxon>Heunggongvirae</taxon>
        <taxon>Uroviricota</taxon>
        <taxon>Caudoviricetes</taxon>
        <taxon>Aliceevansviridae</taxon>
        <taxon>Brussowvirus</taxon>
        <taxon>Brussowvirus P7953</taxon>
    </lineage>
</organism>
<name>A0A286QS90_9CAUD</name>
<protein>
    <submittedName>
        <fullName evidence="1">Uncharacterized protein</fullName>
    </submittedName>
</protein>